<evidence type="ECO:0000256" key="1">
    <source>
        <dbReference type="ARBA" id="ARBA00009431"/>
    </source>
</evidence>
<dbReference type="Gene3D" id="3.40.50.1820">
    <property type="entry name" value="alpha/beta hydrolase"/>
    <property type="match status" value="1"/>
</dbReference>
<feature type="region of interest" description="Disordered" evidence="2">
    <location>
        <begin position="1"/>
        <end position="20"/>
    </location>
</feature>
<protein>
    <submittedName>
        <fullName evidence="3">Serine carboxypeptidase-like 15</fullName>
        <ecNumber evidence="3">3.4.16.5</ecNumber>
    </submittedName>
</protein>
<dbReference type="Proteomes" id="UP000053555">
    <property type="component" value="Unassembled WGS sequence"/>
</dbReference>
<dbReference type="EMBL" id="KN655462">
    <property type="protein sequence ID" value="KHN24310.1"/>
    <property type="molecule type" value="Genomic_DNA"/>
</dbReference>
<accession>A0A0B2QSE0</accession>
<proteinExistence type="inferred from homology"/>
<dbReference type="EC" id="3.4.16.5" evidence="3"/>
<name>A0A0B2QSE0_GLYSO</name>
<dbReference type="PANTHER" id="PTHR11802">
    <property type="entry name" value="SERINE PROTEASE FAMILY S10 SERINE CARBOXYPEPTIDASE"/>
    <property type="match status" value="1"/>
</dbReference>
<gene>
    <name evidence="3" type="ORF">glysoja_045902</name>
</gene>
<evidence type="ECO:0000256" key="2">
    <source>
        <dbReference type="SAM" id="MobiDB-lite"/>
    </source>
</evidence>
<dbReference type="GO" id="GO:0016747">
    <property type="term" value="F:acyltransferase activity, transferring groups other than amino-acyl groups"/>
    <property type="evidence" value="ECO:0007669"/>
    <property type="project" value="TreeGrafter"/>
</dbReference>
<dbReference type="GO" id="GO:0006508">
    <property type="term" value="P:proteolysis"/>
    <property type="evidence" value="ECO:0007669"/>
    <property type="project" value="InterPro"/>
</dbReference>
<keyword evidence="3" id="KW-0378">Hydrolase</keyword>
<keyword evidence="3" id="KW-0645">Protease</keyword>
<dbReference type="AlphaFoldDB" id="A0A0B2QSE0"/>
<dbReference type="GO" id="GO:0019748">
    <property type="term" value="P:secondary metabolic process"/>
    <property type="evidence" value="ECO:0007669"/>
    <property type="project" value="TreeGrafter"/>
</dbReference>
<keyword evidence="3" id="KW-0121">Carboxypeptidase</keyword>
<dbReference type="PANTHER" id="PTHR11802:SF29">
    <property type="entry name" value="SERINE CARBOXYPEPTIDASE-LIKE 19"/>
    <property type="match status" value="1"/>
</dbReference>
<dbReference type="InterPro" id="IPR001563">
    <property type="entry name" value="Peptidase_S10"/>
</dbReference>
<dbReference type="GO" id="GO:0004185">
    <property type="term" value="F:serine-type carboxypeptidase activity"/>
    <property type="evidence" value="ECO:0007669"/>
    <property type="project" value="UniProtKB-EC"/>
</dbReference>
<feature type="compositionally biased region" description="Basic and acidic residues" evidence="2">
    <location>
        <begin position="9"/>
        <end position="19"/>
    </location>
</feature>
<evidence type="ECO:0000313" key="3">
    <source>
        <dbReference type="EMBL" id="KHN24310.1"/>
    </source>
</evidence>
<sequence>MAISGGSSHESENNPKEDPLMLWLTGGPGCSAFSGLVIEIGNTNSVSSIIFVDLPVSTGFTYATTEFATQRRTGY</sequence>
<dbReference type="InterPro" id="IPR029058">
    <property type="entry name" value="AB_hydrolase_fold"/>
</dbReference>
<organism evidence="3">
    <name type="scientific">Glycine soja</name>
    <name type="common">Wild soybean</name>
    <dbReference type="NCBI Taxonomy" id="3848"/>
    <lineage>
        <taxon>Eukaryota</taxon>
        <taxon>Viridiplantae</taxon>
        <taxon>Streptophyta</taxon>
        <taxon>Embryophyta</taxon>
        <taxon>Tracheophyta</taxon>
        <taxon>Spermatophyta</taxon>
        <taxon>Magnoliopsida</taxon>
        <taxon>eudicotyledons</taxon>
        <taxon>Gunneridae</taxon>
        <taxon>Pentapetalae</taxon>
        <taxon>rosids</taxon>
        <taxon>fabids</taxon>
        <taxon>Fabales</taxon>
        <taxon>Fabaceae</taxon>
        <taxon>Papilionoideae</taxon>
        <taxon>50 kb inversion clade</taxon>
        <taxon>NPAAA clade</taxon>
        <taxon>indigoferoid/millettioid clade</taxon>
        <taxon>Phaseoleae</taxon>
        <taxon>Glycine</taxon>
        <taxon>Glycine subgen. Soja</taxon>
    </lineage>
</organism>
<reference evidence="3" key="1">
    <citation type="submission" date="2014-07" db="EMBL/GenBank/DDBJ databases">
        <title>Identification of a novel salt tolerance gene in wild soybean by whole-genome sequencing.</title>
        <authorList>
            <person name="Lam H.-M."/>
            <person name="Qi X."/>
            <person name="Li M.-W."/>
            <person name="Liu X."/>
            <person name="Xie M."/>
            <person name="Ni M."/>
            <person name="Xu X."/>
        </authorList>
    </citation>
    <scope>NUCLEOTIDE SEQUENCE [LARGE SCALE GENOMIC DNA]</scope>
    <source>
        <tissue evidence="3">Root</tissue>
    </source>
</reference>
<comment type="similarity">
    <text evidence="1">Belongs to the peptidase S10 family.</text>
</comment>
<dbReference type="SUPFAM" id="SSF53474">
    <property type="entry name" value="alpha/beta-Hydrolases"/>
    <property type="match status" value="1"/>
</dbReference>
<dbReference type="Pfam" id="PF00450">
    <property type="entry name" value="Peptidase_S10"/>
    <property type="match status" value="1"/>
</dbReference>